<dbReference type="Pfam" id="PF08240">
    <property type="entry name" value="ADH_N"/>
    <property type="match status" value="1"/>
</dbReference>
<dbReference type="Gene3D" id="3.90.180.10">
    <property type="entry name" value="Medium-chain alcohol dehydrogenases, catalytic domain"/>
    <property type="match status" value="1"/>
</dbReference>
<dbReference type="GO" id="GO:0003960">
    <property type="term" value="F:quinone reductase (NADPH) activity"/>
    <property type="evidence" value="ECO:0007669"/>
    <property type="project" value="InterPro"/>
</dbReference>
<evidence type="ECO:0000313" key="4">
    <source>
        <dbReference type="EMBL" id="TQD99024.1"/>
    </source>
</evidence>
<dbReference type="InterPro" id="IPR011032">
    <property type="entry name" value="GroES-like_sf"/>
</dbReference>
<protein>
    <recommendedName>
        <fullName evidence="3">Enoyl reductase (ER) domain-containing protein</fullName>
    </recommendedName>
</protein>
<keyword evidence="5" id="KW-1185">Reference proteome</keyword>
<feature type="domain" description="Enoyl reductase (ER)" evidence="3">
    <location>
        <begin position="11"/>
        <end position="280"/>
    </location>
</feature>
<dbReference type="PANTHER" id="PTHR48106:SF13">
    <property type="entry name" value="QUINONE OXIDOREDUCTASE-RELATED"/>
    <property type="match status" value="1"/>
</dbReference>
<keyword evidence="1" id="KW-0521">NADP</keyword>
<dbReference type="EMBL" id="VIEB01000244">
    <property type="protein sequence ID" value="TQD99024.1"/>
    <property type="molecule type" value="Genomic_DNA"/>
</dbReference>
<comment type="caution">
    <text evidence="4">The sequence shown here is derived from an EMBL/GenBank/DDBJ whole genome shotgun (WGS) entry which is preliminary data.</text>
</comment>
<evidence type="ECO:0000259" key="3">
    <source>
        <dbReference type="SMART" id="SM00829"/>
    </source>
</evidence>
<dbReference type="PANTHER" id="PTHR48106">
    <property type="entry name" value="QUINONE OXIDOREDUCTASE PIG3-RELATED"/>
    <property type="match status" value="1"/>
</dbReference>
<dbReference type="SMART" id="SM00829">
    <property type="entry name" value="PKS_ER"/>
    <property type="match status" value="1"/>
</dbReference>
<name>A0A540MJS7_MALBA</name>
<gene>
    <name evidence="4" type="ORF">C1H46_015391</name>
</gene>
<dbReference type="Pfam" id="PF13602">
    <property type="entry name" value="ADH_zinc_N_2"/>
    <property type="match status" value="1"/>
</dbReference>
<dbReference type="SUPFAM" id="SSF50129">
    <property type="entry name" value="GroES-like"/>
    <property type="match status" value="1"/>
</dbReference>
<evidence type="ECO:0000256" key="1">
    <source>
        <dbReference type="ARBA" id="ARBA00022857"/>
    </source>
</evidence>
<accession>A0A540MJS7</accession>
<proteinExistence type="predicted"/>
<dbReference type="GO" id="GO:0035925">
    <property type="term" value="F:mRNA 3'-UTR AU-rich region binding"/>
    <property type="evidence" value="ECO:0007669"/>
    <property type="project" value="TreeGrafter"/>
</dbReference>
<dbReference type="GO" id="GO:0070402">
    <property type="term" value="F:NADPH binding"/>
    <property type="evidence" value="ECO:0007669"/>
    <property type="project" value="TreeGrafter"/>
</dbReference>
<keyword evidence="2" id="KW-0560">Oxidoreductase</keyword>
<dbReference type="CDD" id="cd05286">
    <property type="entry name" value="QOR2"/>
    <property type="match status" value="1"/>
</dbReference>
<sequence>MVKAIRVHELGGPQVLKWEDVEIGEPKEGEVRVKNKAIGVNFIDVYFRKGLYYKADTMPFSPGMEACGVVTAVGPGVTDRRVGDLVAYVGTPMGSYAEEQILPENKVMPVPPSIDPIVAASVLLKGMTAQVKPGHTVLVHAAASGVGSLLCQWANALRATVIGTVSTKEKTAQAKNDGCHHGSLACLKTRGYMVSFGQASGAIDPVPLSALAAKSLFLTKPAMFQYTAARDKLLEVAGEVFANVASSVLRVRVNHKYPLSHAAQAHADLENRKTSGSAVLIP</sequence>
<dbReference type="GO" id="GO:0005829">
    <property type="term" value="C:cytosol"/>
    <property type="evidence" value="ECO:0007669"/>
    <property type="project" value="TreeGrafter"/>
</dbReference>
<evidence type="ECO:0000256" key="2">
    <source>
        <dbReference type="ARBA" id="ARBA00023002"/>
    </source>
</evidence>
<dbReference type="InterPro" id="IPR020843">
    <property type="entry name" value="ER"/>
</dbReference>
<reference evidence="4 5" key="1">
    <citation type="journal article" date="2019" name="G3 (Bethesda)">
        <title>Sequencing of a Wild Apple (Malus baccata) Genome Unravels the Differences Between Cultivated and Wild Apple Species Regarding Disease Resistance and Cold Tolerance.</title>
        <authorList>
            <person name="Chen X."/>
        </authorList>
    </citation>
    <scope>NUCLEOTIDE SEQUENCE [LARGE SCALE GENOMIC DNA]</scope>
    <source>
        <strain evidence="5">cv. Shandingzi</strain>
        <tissue evidence="4">Leaves</tissue>
    </source>
</reference>
<dbReference type="AlphaFoldDB" id="A0A540MJS7"/>
<organism evidence="4 5">
    <name type="scientific">Malus baccata</name>
    <name type="common">Siberian crab apple</name>
    <name type="synonym">Pyrus baccata</name>
    <dbReference type="NCBI Taxonomy" id="106549"/>
    <lineage>
        <taxon>Eukaryota</taxon>
        <taxon>Viridiplantae</taxon>
        <taxon>Streptophyta</taxon>
        <taxon>Embryophyta</taxon>
        <taxon>Tracheophyta</taxon>
        <taxon>Spermatophyta</taxon>
        <taxon>Magnoliopsida</taxon>
        <taxon>eudicotyledons</taxon>
        <taxon>Gunneridae</taxon>
        <taxon>Pentapetalae</taxon>
        <taxon>rosids</taxon>
        <taxon>fabids</taxon>
        <taxon>Rosales</taxon>
        <taxon>Rosaceae</taxon>
        <taxon>Amygdaloideae</taxon>
        <taxon>Maleae</taxon>
        <taxon>Malus</taxon>
    </lineage>
</organism>
<dbReference type="InterPro" id="IPR036291">
    <property type="entry name" value="NAD(P)-bd_dom_sf"/>
</dbReference>
<dbReference type="Gene3D" id="3.40.50.720">
    <property type="entry name" value="NAD(P)-binding Rossmann-like Domain"/>
    <property type="match status" value="2"/>
</dbReference>
<evidence type="ECO:0000313" key="5">
    <source>
        <dbReference type="Proteomes" id="UP000315295"/>
    </source>
</evidence>
<dbReference type="Proteomes" id="UP000315295">
    <property type="component" value="Unassembled WGS sequence"/>
</dbReference>
<dbReference type="InterPro" id="IPR047618">
    <property type="entry name" value="QOR-like"/>
</dbReference>
<dbReference type="STRING" id="106549.A0A540MJS7"/>
<dbReference type="InterPro" id="IPR013154">
    <property type="entry name" value="ADH-like_N"/>
</dbReference>
<dbReference type="SUPFAM" id="SSF51735">
    <property type="entry name" value="NAD(P)-binding Rossmann-fold domains"/>
    <property type="match status" value="1"/>
</dbReference>